<protein>
    <submittedName>
        <fullName evidence="13">M48 family metalloprotease</fullName>
    </submittedName>
</protein>
<dbReference type="GO" id="GO:0046872">
    <property type="term" value="F:metal ion binding"/>
    <property type="evidence" value="ECO:0007669"/>
    <property type="project" value="UniProtKB-KW"/>
</dbReference>
<keyword evidence="11" id="KW-0472">Membrane</keyword>
<keyword evidence="6" id="KW-0479">Metal-binding</keyword>
<keyword evidence="9" id="KW-1133">Transmembrane helix</keyword>
<evidence type="ECO:0000259" key="12">
    <source>
        <dbReference type="Pfam" id="PF01435"/>
    </source>
</evidence>
<feature type="domain" description="Peptidase M48" evidence="12">
    <location>
        <begin position="82"/>
        <end position="348"/>
    </location>
</feature>
<dbReference type="RefSeq" id="WP_207248382.1">
    <property type="nucleotide sequence ID" value="NZ_JAFMOF010000004.1"/>
</dbReference>
<dbReference type="PANTHER" id="PTHR43221">
    <property type="entry name" value="PROTEASE HTPX"/>
    <property type="match status" value="1"/>
</dbReference>
<organism evidence="13 14">
    <name type="scientific">Streptomyces triculaminicus</name>
    <dbReference type="NCBI Taxonomy" id="2816232"/>
    <lineage>
        <taxon>Bacteria</taxon>
        <taxon>Bacillati</taxon>
        <taxon>Actinomycetota</taxon>
        <taxon>Actinomycetes</taxon>
        <taxon>Kitasatosporales</taxon>
        <taxon>Streptomycetaceae</taxon>
        <taxon>Streptomyces</taxon>
    </lineage>
</organism>
<name>A0A939FT97_9ACTN</name>
<evidence type="ECO:0000256" key="11">
    <source>
        <dbReference type="ARBA" id="ARBA00023136"/>
    </source>
</evidence>
<dbReference type="PANTHER" id="PTHR43221:SF1">
    <property type="entry name" value="PROTEASE HTPX"/>
    <property type="match status" value="1"/>
</dbReference>
<dbReference type="EMBL" id="JAFMOF010000004">
    <property type="protein sequence ID" value="MBO0656298.1"/>
    <property type="molecule type" value="Genomic_DNA"/>
</dbReference>
<dbReference type="GO" id="GO:0004222">
    <property type="term" value="F:metalloendopeptidase activity"/>
    <property type="evidence" value="ECO:0007669"/>
    <property type="project" value="InterPro"/>
</dbReference>
<evidence type="ECO:0000256" key="8">
    <source>
        <dbReference type="ARBA" id="ARBA00022833"/>
    </source>
</evidence>
<comment type="subcellular location">
    <subcellularLocation>
        <location evidence="2">Cell membrane</location>
        <topology evidence="2">Multi-pass membrane protein</topology>
    </subcellularLocation>
</comment>
<dbReference type="InterPro" id="IPR050083">
    <property type="entry name" value="HtpX_protease"/>
</dbReference>
<accession>A0A939FT97</accession>
<dbReference type="Gene3D" id="3.30.2010.10">
    <property type="entry name" value="Metalloproteases ('zincins'), catalytic domain"/>
    <property type="match status" value="1"/>
</dbReference>
<dbReference type="InterPro" id="IPR001915">
    <property type="entry name" value="Peptidase_M48"/>
</dbReference>
<keyword evidence="5" id="KW-0812">Transmembrane</keyword>
<evidence type="ECO:0000256" key="9">
    <source>
        <dbReference type="ARBA" id="ARBA00022989"/>
    </source>
</evidence>
<gene>
    <name evidence="13" type="ORF">J1792_27055</name>
</gene>
<keyword evidence="3" id="KW-1003">Cell membrane</keyword>
<reference evidence="13" key="1">
    <citation type="submission" date="2021-03" db="EMBL/GenBank/DDBJ databases">
        <title>Streptomyces strains.</title>
        <authorList>
            <person name="Lund M.B."/>
            <person name="Toerring T."/>
        </authorList>
    </citation>
    <scope>NUCLEOTIDE SEQUENCE</scope>
    <source>
        <strain evidence="13">JCM 4242</strain>
    </source>
</reference>
<keyword evidence="14" id="KW-1185">Reference proteome</keyword>
<evidence type="ECO:0000256" key="4">
    <source>
        <dbReference type="ARBA" id="ARBA00022670"/>
    </source>
</evidence>
<evidence type="ECO:0000313" key="14">
    <source>
        <dbReference type="Proteomes" id="UP000664781"/>
    </source>
</evidence>
<evidence type="ECO:0000256" key="10">
    <source>
        <dbReference type="ARBA" id="ARBA00023049"/>
    </source>
</evidence>
<evidence type="ECO:0000256" key="1">
    <source>
        <dbReference type="ARBA" id="ARBA00001947"/>
    </source>
</evidence>
<evidence type="ECO:0000256" key="3">
    <source>
        <dbReference type="ARBA" id="ARBA00022475"/>
    </source>
</evidence>
<sequence>MGVFLRASRALLLLAGFYLLCLLVLGVFAGTALAVHHWAPGVAALKIDFILALLALPVVRASFFLRPPQDDGQDGLRVSKASQPELWAVVRQAAEAAGTRAPDEIRLTGAVNAAVSEDARMLGLTPGRRRLRLGVPLLAGLTRAQLMAVLGHEFGHYGNADTRLSAITWRGRLAVTRTVRAYHEQADRRVDKERTRQEKKAVKAVAKGRKAKAVDTSGAGFGHRRTAKVFVAYAKFYLRSSQSVARRQELAADRVSVRIAGRDAAASALRETAALDAAHAFYLRTYATAGLAAGLMPPRGQFYGGLARLLAEPGRQEELAGLRAEPPREETSPYDAHPPTAERIRLIEALPDDGRGDPASSGPAMALLREPERVLGELEDVTLTAESLAMRRVDWPELLHLGRRAECAAGAEPLREAVRQVLGGDATLRALLDAADGGALWRVADALPKSEEASRASGRAAREFLRPLLRSGLAELVILELVDAGLARWEMSWSDGARLDLSDDYGDRLNEALEAAVADTPDTRPLRLLLPRALHPATF</sequence>
<dbReference type="Proteomes" id="UP000664781">
    <property type="component" value="Unassembled WGS sequence"/>
</dbReference>
<comment type="caution">
    <text evidence="13">The sequence shown here is derived from an EMBL/GenBank/DDBJ whole genome shotgun (WGS) entry which is preliminary data.</text>
</comment>
<evidence type="ECO:0000256" key="5">
    <source>
        <dbReference type="ARBA" id="ARBA00022692"/>
    </source>
</evidence>
<keyword evidence="10 13" id="KW-0482">Metalloprotease</keyword>
<keyword evidence="4" id="KW-0645">Protease</keyword>
<dbReference type="CDD" id="cd07328">
    <property type="entry name" value="M48_Ste24p_like"/>
    <property type="match status" value="1"/>
</dbReference>
<proteinExistence type="predicted"/>
<evidence type="ECO:0000256" key="2">
    <source>
        <dbReference type="ARBA" id="ARBA00004651"/>
    </source>
</evidence>
<dbReference type="AlphaFoldDB" id="A0A939FT97"/>
<dbReference type="Pfam" id="PF01435">
    <property type="entry name" value="Peptidase_M48"/>
    <property type="match status" value="1"/>
</dbReference>
<evidence type="ECO:0000256" key="6">
    <source>
        <dbReference type="ARBA" id="ARBA00022723"/>
    </source>
</evidence>
<comment type="cofactor">
    <cofactor evidence="1">
        <name>Zn(2+)</name>
        <dbReference type="ChEBI" id="CHEBI:29105"/>
    </cofactor>
</comment>
<keyword evidence="7" id="KW-0378">Hydrolase</keyword>
<keyword evidence="8" id="KW-0862">Zinc</keyword>
<evidence type="ECO:0000256" key="7">
    <source>
        <dbReference type="ARBA" id="ARBA00022801"/>
    </source>
</evidence>
<evidence type="ECO:0000313" key="13">
    <source>
        <dbReference type="EMBL" id="MBO0656298.1"/>
    </source>
</evidence>
<dbReference type="GO" id="GO:0005886">
    <property type="term" value="C:plasma membrane"/>
    <property type="evidence" value="ECO:0007669"/>
    <property type="project" value="UniProtKB-SubCell"/>
</dbReference>
<dbReference type="GO" id="GO:0006508">
    <property type="term" value="P:proteolysis"/>
    <property type="evidence" value="ECO:0007669"/>
    <property type="project" value="UniProtKB-KW"/>
</dbReference>